<keyword evidence="3" id="KW-1185">Reference proteome</keyword>
<dbReference type="PANTHER" id="PTHR33018">
    <property type="entry name" value="OS10G0338966 PROTEIN-RELATED"/>
    <property type="match status" value="1"/>
</dbReference>
<feature type="region of interest" description="Disordered" evidence="1">
    <location>
        <begin position="96"/>
        <end position="122"/>
    </location>
</feature>
<reference evidence="3" key="1">
    <citation type="journal article" date="2021" name="Nat. Commun.">
        <title>Genomic analyses provide insights into spinach domestication and the genetic basis of agronomic traits.</title>
        <authorList>
            <person name="Cai X."/>
            <person name="Sun X."/>
            <person name="Xu C."/>
            <person name="Sun H."/>
            <person name="Wang X."/>
            <person name="Ge C."/>
            <person name="Zhang Z."/>
            <person name="Wang Q."/>
            <person name="Fei Z."/>
            <person name="Jiao C."/>
            <person name="Wang Q."/>
        </authorList>
    </citation>
    <scope>NUCLEOTIDE SEQUENCE [LARGE SCALE GENOMIC DNA]</scope>
    <source>
        <strain evidence="3">cv. Varoflay</strain>
    </source>
</reference>
<protein>
    <recommendedName>
        <fullName evidence="2">DUF8039 domain-containing protein</fullName>
    </recommendedName>
</protein>
<dbReference type="RefSeq" id="XP_056690257.1">
    <property type="nucleotide sequence ID" value="XM_056834279.1"/>
</dbReference>
<organism evidence="3 4">
    <name type="scientific">Spinacia oleracea</name>
    <name type="common">Spinach</name>
    <dbReference type="NCBI Taxonomy" id="3562"/>
    <lineage>
        <taxon>Eukaryota</taxon>
        <taxon>Viridiplantae</taxon>
        <taxon>Streptophyta</taxon>
        <taxon>Embryophyta</taxon>
        <taxon>Tracheophyta</taxon>
        <taxon>Spermatophyta</taxon>
        <taxon>Magnoliopsida</taxon>
        <taxon>eudicotyledons</taxon>
        <taxon>Gunneridae</taxon>
        <taxon>Pentapetalae</taxon>
        <taxon>Caryophyllales</taxon>
        <taxon>Chenopodiaceae</taxon>
        <taxon>Chenopodioideae</taxon>
        <taxon>Anserineae</taxon>
        <taxon>Spinacia</taxon>
    </lineage>
</organism>
<dbReference type="GeneID" id="130465498"/>
<evidence type="ECO:0000313" key="4">
    <source>
        <dbReference type="RefSeq" id="XP_056690257.1"/>
    </source>
</evidence>
<proteinExistence type="predicted"/>
<evidence type="ECO:0000313" key="3">
    <source>
        <dbReference type="Proteomes" id="UP000813463"/>
    </source>
</evidence>
<gene>
    <name evidence="4" type="primary">LOC130465498</name>
</gene>
<evidence type="ECO:0000256" key="1">
    <source>
        <dbReference type="SAM" id="MobiDB-lite"/>
    </source>
</evidence>
<accession>A0ABM3R3R8</accession>
<feature type="domain" description="DUF8039" evidence="2">
    <location>
        <begin position="1"/>
        <end position="90"/>
    </location>
</feature>
<sequence>MKERTPCRLALEDKVSGNNIVVADGMVQPSDGALPQHFTSMKPGHYKVQVDFVYDGHVDDILPVPTGDGFTNLGGALGSFVQWPIHLVIFEDGEDCTSPPKKKSKPNVSKERDGSSKKKTTVLAAQKKTTDLASKFIMTSAPDDIYDNTTIPLAASVWHSDFDQETYITASDI</sequence>
<dbReference type="PANTHER" id="PTHR33018:SF37">
    <property type="entry name" value="TRANSPOSASE TNP1_EN_SPM-LIKE DOMAIN-CONTAINING PROTEIN"/>
    <property type="match status" value="1"/>
</dbReference>
<reference evidence="4" key="2">
    <citation type="submission" date="2025-08" db="UniProtKB">
        <authorList>
            <consortium name="RefSeq"/>
        </authorList>
    </citation>
    <scope>IDENTIFICATION</scope>
    <source>
        <tissue evidence="4">Leaf</tissue>
    </source>
</reference>
<dbReference type="Proteomes" id="UP000813463">
    <property type="component" value="Chromosome 1"/>
</dbReference>
<evidence type="ECO:0000259" key="2">
    <source>
        <dbReference type="Pfam" id="PF26133"/>
    </source>
</evidence>
<name>A0ABM3R3R8_SPIOL</name>
<dbReference type="Pfam" id="PF26133">
    <property type="entry name" value="DUF8039"/>
    <property type="match status" value="1"/>
</dbReference>
<dbReference type="InterPro" id="IPR058352">
    <property type="entry name" value="DUF8039"/>
</dbReference>